<reference evidence="11" key="1">
    <citation type="journal article" date="2019" name="Int. J. Syst. Evol. Microbiol.">
        <title>The Global Catalogue of Microorganisms (GCM) 10K type strain sequencing project: providing services to taxonomists for standard genome sequencing and annotation.</title>
        <authorList>
            <consortium name="The Broad Institute Genomics Platform"/>
            <consortium name="The Broad Institute Genome Sequencing Center for Infectious Disease"/>
            <person name="Wu L."/>
            <person name="Ma J."/>
        </authorList>
    </citation>
    <scope>NUCLEOTIDE SEQUENCE [LARGE SCALE GENOMIC DNA]</scope>
    <source>
        <strain evidence="11">JCM 12165</strain>
    </source>
</reference>
<organism evidence="10 11">
    <name type="scientific">Bacillus daqingensis</name>
    <dbReference type="NCBI Taxonomy" id="872396"/>
    <lineage>
        <taxon>Bacteria</taxon>
        <taxon>Bacillati</taxon>
        <taxon>Bacillota</taxon>
        <taxon>Bacilli</taxon>
        <taxon>Bacillales</taxon>
        <taxon>Bacillaceae</taxon>
        <taxon>Bacillus</taxon>
    </lineage>
</organism>
<evidence type="ECO:0000256" key="8">
    <source>
        <dbReference type="ARBA" id="ARBA00023136"/>
    </source>
</evidence>
<comment type="function">
    <text evidence="9">Transmembrane (T) component of an energy-coupling factor (ECF) ABC-transporter complex. Unlike classic ABC transporters this ECF transporter provides the energy necessary to transport a number of different substrates.</text>
</comment>
<dbReference type="CDD" id="cd16914">
    <property type="entry name" value="EcfT"/>
    <property type="match status" value="1"/>
</dbReference>
<evidence type="ECO:0000256" key="6">
    <source>
        <dbReference type="ARBA" id="ARBA00022692"/>
    </source>
</evidence>
<dbReference type="Pfam" id="PF02361">
    <property type="entry name" value="CbiQ"/>
    <property type="match status" value="1"/>
</dbReference>
<gene>
    <name evidence="9" type="primary">ecfT</name>
    <name evidence="10" type="ORF">ACFO4L_09145</name>
</gene>
<comment type="subcellular location">
    <subcellularLocation>
        <location evidence="1 9">Cell membrane</location>
        <topology evidence="1 9">Multi-pass membrane protein</topology>
    </subcellularLocation>
</comment>
<evidence type="ECO:0000256" key="7">
    <source>
        <dbReference type="ARBA" id="ARBA00022989"/>
    </source>
</evidence>
<keyword evidence="7 9" id="KW-1133">Transmembrane helix</keyword>
<keyword evidence="6 9" id="KW-0812">Transmembrane</keyword>
<evidence type="ECO:0000313" key="11">
    <source>
        <dbReference type="Proteomes" id="UP001595896"/>
    </source>
</evidence>
<keyword evidence="11" id="KW-1185">Reference proteome</keyword>
<feature type="transmembrane region" description="Helical" evidence="9">
    <location>
        <begin position="20"/>
        <end position="38"/>
    </location>
</feature>
<dbReference type="HAMAP" id="MF_01461">
    <property type="entry name" value="EcfT"/>
    <property type="match status" value="1"/>
</dbReference>
<protein>
    <recommendedName>
        <fullName evidence="3 9">Energy-coupling factor transporter transmembrane protein EcfT</fullName>
        <shortName evidence="9">ECF transporter T component EcfT</shortName>
    </recommendedName>
</protein>
<feature type="transmembrane region" description="Helical" evidence="9">
    <location>
        <begin position="93"/>
        <end position="110"/>
    </location>
</feature>
<sequence>MLEHVIIGQYVPGKSFVHSLDPRAKLIAVIIFMIFLFVSRDPLVLGTAAALTVAAFLSAGIPFRFFWKGIRVILLIVVFTFLLHLFMTRDGTVLVSLGWLTIYSGGVIEGSLIATRLFLLIVLATMLTLTTTPVDLTDGMERLMHPLNRFRVPVHELALTMSIALRFIPTLLTETEKILKAQTARGATFSSGSIWKRLNAFIPVLVPLFVQSFQRAEELAEAMEARGYAGGEGRTKFRQLAWRNRDTVVLLVFAAFGVWSVLSVV</sequence>
<comment type="similarity">
    <text evidence="2 9">Belongs to the energy-coupling factor EcfT family.</text>
</comment>
<evidence type="ECO:0000256" key="3">
    <source>
        <dbReference type="ARBA" id="ARBA00014042"/>
    </source>
</evidence>
<dbReference type="PANTHER" id="PTHR33514">
    <property type="entry name" value="PROTEIN ABCI12, CHLOROPLASTIC"/>
    <property type="match status" value="1"/>
</dbReference>
<evidence type="ECO:0000313" key="10">
    <source>
        <dbReference type="EMBL" id="MFC4736747.1"/>
    </source>
</evidence>
<proteinExistence type="inferred from homology"/>
<comment type="caution">
    <text evidence="10">The sequence shown here is derived from an EMBL/GenBank/DDBJ whole genome shotgun (WGS) entry which is preliminary data.</text>
</comment>
<feature type="transmembrane region" description="Helical" evidence="9">
    <location>
        <begin position="44"/>
        <end position="63"/>
    </location>
</feature>
<keyword evidence="8 9" id="KW-0472">Membrane</keyword>
<feature type="transmembrane region" description="Helical" evidence="9">
    <location>
        <begin position="247"/>
        <end position="264"/>
    </location>
</feature>
<feature type="transmembrane region" description="Helical" evidence="9">
    <location>
        <begin position="117"/>
        <end position="134"/>
    </location>
</feature>
<evidence type="ECO:0000256" key="5">
    <source>
        <dbReference type="ARBA" id="ARBA00022475"/>
    </source>
</evidence>
<evidence type="ECO:0000256" key="9">
    <source>
        <dbReference type="HAMAP-Rule" id="MF_01461"/>
    </source>
</evidence>
<keyword evidence="4 9" id="KW-0813">Transport</keyword>
<dbReference type="EMBL" id="JBHSGK010000008">
    <property type="protein sequence ID" value="MFC4736747.1"/>
    <property type="molecule type" value="Genomic_DNA"/>
</dbReference>
<comment type="subunit">
    <text evidence="9">Forms a stable energy-coupling factor (ECF) transporter complex composed of 2 membrane-embedded substrate-binding proteins (S component), 2 ATP-binding proteins (A component) and 2 transmembrane proteins (T component).</text>
</comment>
<evidence type="ECO:0000256" key="2">
    <source>
        <dbReference type="ARBA" id="ARBA00005660"/>
    </source>
</evidence>
<dbReference type="InterPro" id="IPR003339">
    <property type="entry name" value="ABC/ECF_trnsptr_transmembrane"/>
</dbReference>
<dbReference type="Proteomes" id="UP001595896">
    <property type="component" value="Unassembled WGS sequence"/>
</dbReference>
<dbReference type="RefSeq" id="WP_377909363.1">
    <property type="nucleotide sequence ID" value="NZ_JBHSGK010000008.1"/>
</dbReference>
<evidence type="ECO:0000256" key="1">
    <source>
        <dbReference type="ARBA" id="ARBA00004651"/>
    </source>
</evidence>
<evidence type="ECO:0000256" key="4">
    <source>
        <dbReference type="ARBA" id="ARBA00022448"/>
    </source>
</evidence>
<keyword evidence="5 9" id="KW-1003">Cell membrane</keyword>
<accession>A0ABV9NXA3</accession>
<dbReference type="PANTHER" id="PTHR33514:SF13">
    <property type="entry name" value="PROTEIN ABCI12, CHLOROPLASTIC"/>
    <property type="match status" value="1"/>
</dbReference>
<dbReference type="InterPro" id="IPR024919">
    <property type="entry name" value="EcfT"/>
</dbReference>
<name>A0ABV9NXA3_9BACI</name>
<feature type="transmembrane region" description="Helical" evidence="9">
    <location>
        <begin position="70"/>
        <end position="87"/>
    </location>
</feature>